<protein>
    <submittedName>
        <fullName evidence="1">Uncharacterized protein</fullName>
    </submittedName>
</protein>
<dbReference type="Proteomes" id="UP000250780">
    <property type="component" value="Unassembled WGS sequence"/>
</dbReference>
<proteinExistence type="predicted"/>
<accession>A0A2X1N3V3</accession>
<gene>
    <name evidence="1" type="ORF">NCTC9073_03684</name>
</gene>
<dbReference type="AlphaFoldDB" id="A0A2X1N3V3"/>
<organism evidence="1 2">
    <name type="scientific">Escherichia coli</name>
    <dbReference type="NCBI Taxonomy" id="562"/>
    <lineage>
        <taxon>Bacteria</taxon>
        <taxon>Pseudomonadati</taxon>
        <taxon>Pseudomonadota</taxon>
        <taxon>Gammaproteobacteria</taxon>
        <taxon>Enterobacterales</taxon>
        <taxon>Enterobacteriaceae</taxon>
        <taxon>Escherichia</taxon>
    </lineage>
</organism>
<evidence type="ECO:0000313" key="2">
    <source>
        <dbReference type="Proteomes" id="UP000250780"/>
    </source>
</evidence>
<evidence type="ECO:0000313" key="1">
    <source>
        <dbReference type="EMBL" id="SPX12320.1"/>
    </source>
</evidence>
<reference evidence="1 2" key="1">
    <citation type="submission" date="2018-06" db="EMBL/GenBank/DDBJ databases">
        <authorList>
            <consortium name="Pathogen Informatics"/>
            <person name="Doyle S."/>
        </authorList>
    </citation>
    <scope>NUCLEOTIDE SEQUENCE [LARGE SCALE GENOMIC DNA]</scope>
    <source>
        <strain evidence="1 2">NCTC9073</strain>
    </source>
</reference>
<name>A0A2X1N3V3_ECOLX</name>
<dbReference type="EMBL" id="UASD01000008">
    <property type="protein sequence ID" value="SPX12320.1"/>
    <property type="molecule type" value="Genomic_DNA"/>
</dbReference>
<sequence length="144" mass="16223">MSIRKLTCRFCRSDKAFTPHPTRYLGADARCVAGASYLAYEGLTCRFCRLYKASTPHPTRLAAGYLTFLRLAGHNGAIHLETPGLRNHFMEAKCLIQHVRIRQEGVRYNSQLAAAIKMTHRAANQRLRRIQAGLASHRGTAGWR</sequence>